<evidence type="ECO:0000313" key="2">
    <source>
        <dbReference type="EMBL" id="GLI29005.1"/>
    </source>
</evidence>
<name>A0A9W6CZA3_9MICO</name>
<feature type="transmembrane region" description="Helical" evidence="1">
    <location>
        <begin position="20"/>
        <end position="40"/>
    </location>
</feature>
<evidence type="ECO:0000256" key="1">
    <source>
        <dbReference type="SAM" id="Phobius"/>
    </source>
</evidence>
<evidence type="ECO:0000313" key="3">
    <source>
        <dbReference type="Proteomes" id="UP001144396"/>
    </source>
</evidence>
<accession>A0A9W6CZA3</accession>
<organism evidence="2 3">
    <name type="scientific">Agromyces rhizosphaerae</name>
    <dbReference type="NCBI Taxonomy" id="88374"/>
    <lineage>
        <taxon>Bacteria</taxon>
        <taxon>Bacillati</taxon>
        <taxon>Actinomycetota</taxon>
        <taxon>Actinomycetes</taxon>
        <taxon>Micrococcales</taxon>
        <taxon>Microbacteriaceae</taxon>
        <taxon>Agromyces</taxon>
    </lineage>
</organism>
<comment type="caution">
    <text evidence="2">The sequence shown here is derived from an EMBL/GenBank/DDBJ whole genome shotgun (WGS) entry which is preliminary data.</text>
</comment>
<keyword evidence="1" id="KW-0812">Transmembrane</keyword>
<proteinExistence type="predicted"/>
<dbReference type="EMBL" id="BSDP01000001">
    <property type="protein sequence ID" value="GLI29005.1"/>
    <property type="molecule type" value="Genomic_DNA"/>
</dbReference>
<sequence>MEFRSLRTATRYRGVMDLQLLIGIVVFVVVVGGASWYFFIRRDDPKVHTYGSRETDQNMNLAEAQTDVGRHGRIAGDV</sequence>
<reference evidence="2" key="1">
    <citation type="submission" date="2022-12" db="EMBL/GenBank/DDBJ databases">
        <title>Reference genome sequencing for broad-spectrum identification of bacterial and archaeal isolates by mass spectrometry.</title>
        <authorList>
            <person name="Sekiguchi Y."/>
            <person name="Tourlousse D.M."/>
        </authorList>
    </citation>
    <scope>NUCLEOTIDE SEQUENCE</scope>
    <source>
        <strain evidence="2">14</strain>
    </source>
</reference>
<keyword evidence="3" id="KW-1185">Reference proteome</keyword>
<gene>
    <name evidence="2" type="ORF">ARHIZOSPH14_32470</name>
</gene>
<keyword evidence="1" id="KW-0472">Membrane</keyword>
<dbReference type="AlphaFoldDB" id="A0A9W6CZA3"/>
<dbReference type="Proteomes" id="UP001144396">
    <property type="component" value="Unassembled WGS sequence"/>
</dbReference>
<keyword evidence="1" id="KW-1133">Transmembrane helix</keyword>
<protein>
    <submittedName>
        <fullName evidence="2">Uncharacterized protein</fullName>
    </submittedName>
</protein>